<dbReference type="AlphaFoldDB" id="A0A2W1JNZ1"/>
<dbReference type="PANTHER" id="PTHR42960:SF1">
    <property type="entry name" value="YCF46 PROTEIN"/>
    <property type="match status" value="1"/>
</dbReference>
<organism evidence="6 7">
    <name type="scientific">Acaryochloris thomasi RCC1774</name>
    <dbReference type="NCBI Taxonomy" id="1764569"/>
    <lineage>
        <taxon>Bacteria</taxon>
        <taxon>Bacillati</taxon>
        <taxon>Cyanobacteriota</taxon>
        <taxon>Cyanophyceae</taxon>
        <taxon>Acaryochloridales</taxon>
        <taxon>Acaryochloridaceae</taxon>
        <taxon>Acaryochloris</taxon>
        <taxon>Acaryochloris thomasi</taxon>
    </lineage>
</organism>
<dbReference type="Gene3D" id="3.40.50.300">
    <property type="entry name" value="P-loop containing nucleotide triphosphate hydrolases"/>
    <property type="match status" value="1"/>
</dbReference>
<comment type="caution">
    <text evidence="6">The sequence shown here is derived from an EMBL/GenBank/DDBJ whole genome shotgun (WGS) entry which is preliminary data.</text>
</comment>
<name>A0A2W1JNZ1_9CYAN</name>
<dbReference type="GO" id="GO:0005524">
    <property type="term" value="F:ATP binding"/>
    <property type="evidence" value="ECO:0007669"/>
    <property type="project" value="UniProtKB-KW"/>
</dbReference>
<evidence type="ECO:0000313" key="6">
    <source>
        <dbReference type="EMBL" id="PZD70617.1"/>
    </source>
</evidence>
<evidence type="ECO:0000256" key="2">
    <source>
        <dbReference type="ARBA" id="ARBA00022840"/>
    </source>
</evidence>
<dbReference type="GO" id="GO:0006508">
    <property type="term" value="P:proteolysis"/>
    <property type="evidence" value="ECO:0007669"/>
    <property type="project" value="UniProtKB-KW"/>
</dbReference>
<evidence type="ECO:0000313" key="7">
    <source>
        <dbReference type="Proteomes" id="UP000248857"/>
    </source>
</evidence>
<keyword evidence="1" id="KW-0547">Nucleotide-binding</keyword>
<dbReference type="PANTHER" id="PTHR42960">
    <property type="entry name" value="YCF46 PROTEIN"/>
    <property type="match status" value="1"/>
</dbReference>
<keyword evidence="6" id="KW-0645">Protease</keyword>
<dbReference type="InterPro" id="IPR027417">
    <property type="entry name" value="P-loop_NTPase"/>
</dbReference>
<dbReference type="GO" id="GO:0008237">
    <property type="term" value="F:metallopeptidase activity"/>
    <property type="evidence" value="ECO:0007669"/>
    <property type="project" value="UniProtKB-KW"/>
</dbReference>
<evidence type="ECO:0000256" key="3">
    <source>
        <dbReference type="ARBA" id="ARBA00038088"/>
    </source>
</evidence>
<sequence>MDLINRLQQGYSVLALESPFSERMRVLADLEQWSEQPIYFWSPGYSKVLQYKNNRLVSIGQIDRSGSINSPMDLLNEAGIYLLEGGLDKFNHFVWVDLYHRLREGYTVIALDPAPELHDDLRAIIPLVIDAVPEYRTVELWLCEYLNRSPSPRLVRACLGLHLGALEQILDRVDHGDEDAMAEGRSETIANYVIGQKTAQLSAVGLESMGQPDVEIGGLDQLKEMLHKTTKLFSPEAREAGLNYPKGLILWGLPGTGKSLTTKTAAHLLGMPLLATDWSQIIDDNNPAKAAANLRAIIQIAEVLSPCVLAWDDFEKMPLGALHGILLTWMQERTKPVYIISSVNRLEKLPPEMIRAGRFDQIVFVDLPKEGERQEIIALHLARYTESVEFSKLDWHNLISAFRNCTAAEIAGAVKQAAEEAFCQDRAGQITVQDLVHQRSLFVPSMIRDEDSMLAIRKLAHLARPASGPDNSQWRVPPSEMFEFMED</sequence>
<accession>A0A2W1JNZ1</accession>
<evidence type="ECO:0000256" key="4">
    <source>
        <dbReference type="ARBA" id="ARBA00040480"/>
    </source>
</evidence>
<evidence type="ECO:0000256" key="1">
    <source>
        <dbReference type="ARBA" id="ARBA00022741"/>
    </source>
</evidence>
<protein>
    <recommendedName>
        <fullName evidence="4">Uncharacterized AAA domain-containing protein ycf46</fullName>
    </recommendedName>
</protein>
<proteinExistence type="inferred from homology"/>
<dbReference type="SUPFAM" id="SSF52540">
    <property type="entry name" value="P-loop containing nucleoside triphosphate hydrolases"/>
    <property type="match status" value="1"/>
</dbReference>
<dbReference type="EMBL" id="PQWO01000032">
    <property type="protein sequence ID" value="PZD70617.1"/>
    <property type="molecule type" value="Genomic_DNA"/>
</dbReference>
<dbReference type="Proteomes" id="UP000248857">
    <property type="component" value="Unassembled WGS sequence"/>
</dbReference>
<comment type="similarity">
    <text evidence="3">Belongs to the AAA ATPase family. Highly divergent.</text>
</comment>
<reference evidence="6 7" key="1">
    <citation type="journal article" date="2018" name="Sci. Rep.">
        <title>A novel species of the marine cyanobacterium Acaryochloris with a unique pigment content and lifestyle.</title>
        <authorList>
            <person name="Partensky F."/>
            <person name="Six C."/>
            <person name="Ratin M."/>
            <person name="Garczarek L."/>
            <person name="Vaulot D."/>
            <person name="Probert I."/>
            <person name="Calteau A."/>
            <person name="Gourvil P."/>
            <person name="Marie D."/>
            <person name="Grebert T."/>
            <person name="Bouchier C."/>
            <person name="Le Panse S."/>
            <person name="Gachenot M."/>
            <person name="Rodriguez F."/>
            <person name="Garrido J.L."/>
        </authorList>
    </citation>
    <scope>NUCLEOTIDE SEQUENCE [LARGE SCALE GENOMIC DNA]</scope>
    <source>
        <strain evidence="6 7">RCC1774</strain>
    </source>
</reference>
<dbReference type="GO" id="GO:0016887">
    <property type="term" value="F:ATP hydrolysis activity"/>
    <property type="evidence" value="ECO:0007669"/>
    <property type="project" value="InterPro"/>
</dbReference>
<keyword evidence="6" id="KW-0378">Hydrolase</keyword>
<dbReference type="Gene3D" id="1.10.8.60">
    <property type="match status" value="1"/>
</dbReference>
<keyword evidence="6" id="KW-0482">Metalloprotease</keyword>
<dbReference type="Pfam" id="PF00004">
    <property type="entry name" value="AAA"/>
    <property type="match status" value="1"/>
</dbReference>
<dbReference type="InterPro" id="IPR003959">
    <property type="entry name" value="ATPase_AAA_core"/>
</dbReference>
<dbReference type="RefSeq" id="WP_110988853.1">
    <property type="nucleotide sequence ID" value="NZ_CAWNWM010000032.1"/>
</dbReference>
<feature type="domain" description="AAA+ ATPase" evidence="5">
    <location>
        <begin position="244"/>
        <end position="369"/>
    </location>
</feature>
<dbReference type="InterPro" id="IPR052381">
    <property type="entry name" value="AAA_domain_protein"/>
</dbReference>
<dbReference type="OrthoDB" id="9809379at2"/>
<dbReference type="SMART" id="SM00382">
    <property type="entry name" value="AAA"/>
    <property type="match status" value="1"/>
</dbReference>
<keyword evidence="2" id="KW-0067">ATP-binding</keyword>
<evidence type="ECO:0000259" key="5">
    <source>
        <dbReference type="SMART" id="SM00382"/>
    </source>
</evidence>
<dbReference type="InterPro" id="IPR003593">
    <property type="entry name" value="AAA+_ATPase"/>
</dbReference>
<gene>
    <name evidence="6" type="primary">ftsH1</name>
    <name evidence="6" type="ORF">C1752_10467</name>
</gene>
<keyword evidence="7" id="KW-1185">Reference proteome</keyword>